<proteinExistence type="predicted"/>
<dbReference type="EMBL" id="JH718058">
    <property type="protein sequence ID" value="EJC97568.1"/>
    <property type="molecule type" value="Genomic_DNA"/>
</dbReference>
<evidence type="ECO:0000256" key="1">
    <source>
        <dbReference type="SAM" id="MobiDB-lite"/>
    </source>
</evidence>
<name>R7SFS4_FOMME</name>
<evidence type="ECO:0000313" key="2">
    <source>
        <dbReference type="EMBL" id="EJC97568.1"/>
    </source>
</evidence>
<accession>R7SFS4</accession>
<feature type="region of interest" description="Disordered" evidence="1">
    <location>
        <begin position="1"/>
        <end position="22"/>
    </location>
</feature>
<dbReference type="AlphaFoldDB" id="R7SFS4"/>
<feature type="compositionally biased region" description="Basic residues" evidence="1">
    <location>
        <begin position="1"/>
        <end position="14"/>
    </location>
</feature>
<dbReference type="KEGG" id="fme:FOMMEDRAFT_162861"/>
<protein>
    <submittedName>
        <fullName evidence="2">Uncharacterized protein</fullName>
    </submittedName>
</protein>
<keyword evidence="3" id="KW-1185">Reference proteome</keyword>
<dbReference type="Proteomes" id="UP000053630">
    <property type="component" value="Unassembled WGS sequence"/>
</dbReference>
<sequence length="62" mass="6750">MAIKKHSKSKKSRRPVVILDRGGSDLTSNIPLGRSSSSTTGPLTRHYNVFLGSKLKALQLQS</sequence>
<gene>
    <name evidence="2" type="ORF">FOMMEDRAFT_162861</name>
</gene>
<dbReference type="RefSeq" id="XP_007272169.1">
    <property type="nucleotide sequence ID" value="XM_007272107.1"/>
</dbReference>
<organism evidence="2 3">
    <name type="scientific">Fomitiporia mediterranea (strain MF3/22)</name>
    <name type="common">Grapevine white-rot fungus</name>
    <dbReference type="NCBI Taxonomy" id="694068"/>
    <lineage>
        <taxon>Eukaryota</taxon>
        <taxon>Fungi</taxon>
        <taxon>Dikarya</taxon>
        <taxon>Basidiomycota</taxon>
        <taxon>Agaricomycotina</taxon>
        <taxon>Agaricomycetes</taxon>
        <taxon>Hymenochaetales</taxon>
        <taxon>Hymenochaetaceae</taxon>
        <taxon>Fomitiporia</taxon>
    </lineage>
</organism>
<evidence type="ECO:0000313" key="3">
    <source>
        <dbReference type="Proteomes" id="UP000053630"/>
    </source>
</evidence>
<dbReference type="GeneID" id="18675915"/>
<reference evidence="3" key="1">
    <citation type="journal article" date="2012" name="Science">
        <title>The Paleozoic origin of enzymatic lignin decomposition reconstructed from 31 fungal genomes.</title>
        <authorList>
            <person name="Floudas D."/>
            <person name="Binder M."/>
            <person name="Riley R."/>
            <person name="Barry K."/>
            <person name="Blanchette R.A."/>
            <person name="Henrissat B."/>
            <person name="Martinez A.T."/>
            <person name="Otillar R."/>
            <person name="Spatafora J.W."/>
            <person name="Yadav J.S."/>
            <person name="Aerts A."/>
            <person name="Benoit I."/>
            <person name="Boyd A."/>
            <person name="Carlson A."/>
            <person name="Copeland A."/>
            <person name="Coutinho P.M."/>
            <person name="de Vries R.P."/>
            <person name="Ferreira P."/>
            <person name="Findley K."/>
            <person name="Foster B."/>
            <person name="Gaskell J."/>
            <person name="Glotzer D."/>
            <person name="Gorecki P."/>
            <person name="Heitman J."/>
            <person name="Hesse C."/>
            <person name="Hori C."/>
            <person name="Igarashi K."/>
            <person name="Jurgens J.A."/>
            <person name="Kallen N."/>
            <person name="Kersten P."/>
            <person name="Kohler A."/>
            <person name="Kuees U."/>
            <person name="Kumar T.K.A."/>
            <person name="Kuo A."/>
            <person name="LaButti K."/>
            <person name="Larrondo L.F."/>
            <person name="Lindquist E."/>
            <person name="Ling A."/>
            <person name="Lombard V."/>
            <person name="Lucas S."/>
            <person name="Lundell T."/>
            <person name="Martin R."/>
            <person name="McLaughlin D.J."/>
            <person name="Morgenstern I."/>
            <person name="Morin E."/>
            <person name="Murat C."/>
            <person name="Nagy L.G."/>
            <person name="Nolan M."/>
            <person name="Ohm R.A."/>
            <person name="Patyshakuliyeva A."/>
            <person name="Rokas A."/>
            <person name="Ruiz-Duenas F.J."/>
            <person name="Sabat G."/>
            <person name="Salamov A."/>
            <person name="Samejima M."/>
            <person name="Schmutz J."/>
            <person name="Slot J.C."/>
            <person name="St John F."/>
            <person name="Stenlid J."/>
            <person name="Sun H."/>
            <person name="Sun S."/>
            <person name="Syed K."/>
            <person name="Tsang A."/>
            <person name="Wiebenga A."/>
            <person name="Young D."/>
            <person name="Pisabarro A."/>
            <person name="Eastwood D.C."/>
            <person name="Martin F."/>
            <person name="Cullen D."/>
            <person name="Grigoriev I.V."/>
            <person name="Hibbett D.S."/>
        </authorList>
    </citation>
    <scope>NUCLEOTIDE SEQUENCE [LARGE SCALE GENOMIC DNA]</scope>
    <source>
        <strain evidence="3">MF3/22</strain>
    </source>
</reference>